<evidence type="ECO:0000313" key="2">
    <source>
        <dbReference type="EMBL" id="KAK8026420.1"/>
    </source>
</evidence>
<dbReference type="EMBL" id="JAQQWI010000007">
    <property type="protein sequence ID" value="KAK8026420.1"/>
    <property type="molecule type" value="Genomic_DNA"/>
</dbReference>
<evidence type="ECO:0000256" key="1">
    <source>
        <dbReference type="SAM" id="MobiDB-lite"/>
    </source>
</evidence>
<comment type="caution">
    <text evidence="2">The sequence shown here is derived from an EMBL/GenBank/DDBJ whole genome shotgun (WGS) entry which is preliminary data.</text>
</comment>
<proteinExistence type="predicted"/>
<accession>A0ABR1S3G3</accession>
<name>A0ABR1S3G3_9PEZI</name>
<feature type="region of interest" description="Disordered" evidence="1">
    <location>
        <begin position="189"/>
        <end position="242"/>
    </location>
</feature>
<reference evidence="2 3" key="1">
    <citation type="submission" date="2023-01" db="EMBL/GenBank/DDBJ databases">
        <title>Analysis of 21 Apiospora genomes using comparative genomics revels a genus with tremendous synthesis potential of carbohydrate active enzymes and secondary metabolites.</title>
        <authorList>
            <person name="Sorensen T."/>
        </authorList>
    </citation>
    <scope>NUCLEOTIDE SEQUENCE [LARGE SCALE GENOMIC DNA]</scope>
    <source>
        <strain evidence="2 3">CBS 20057</strain>
    </source>
</reference>
<gene>
    <name evidence="2" type="ORF">PG991_003476</name>
</gene>
<protein>
    <submittedName>
        <fullName evidence="2">Uncharacterized protein</fullName>
    </submittedName>
</protein>
<feature type="compositionally biased region" description="Polar residues" evidence="1">
    <location>
        <begin position="27"/>
        <end position="39"/>
    </location>
</feature>
<keyword evidence="3" id="KW-1185">Reference proteome</keyword>
<dbReference type="Proteomes" id="UP001396898">
    <property type="component" value="Unassembled WGS sequence"/>
</dbReference>
<sequence>MKHLLKPPTGGRPNKKQRVSQPPDVASASTPADTQPNNECASQTFVTDDDRLITDSIPNHVRRHDAEIARQGKSLQALLNAHGGFGEQLQQCDAKLDENKMAIKIDKKLIQQNTIAINSNKNEIQQLKNSSKNAAVDEQFKLDVAAFQDATQARFDAIDRNATLHNEKVHQAMSAMAQCLQELGHLVTPPMEADQPSHVPGVRAKATSDVEPSEVQELPLDPLASEGAGSENPQHSTSDDGSDVYEKNYFDWLDSLDFRTHQGMVQYTNATLRFYEVELFRYYPAKYYIVPESQMLPALVTKARHERGYRDKDCSSPFISHEELLYLARVVEMAIPPQCGFPDGRLPRYVLPLGHLFVNNPGAAVPAFWTGFHVVMDITTPKKSLWLVYCHEGDTSVRDPSTGDAEWPSRFQNMVSKGCDLIRLVPSTDTMIDPSRRRRLSMEIISAIKDGMRNHSFTVRPVFTLPCIEALLQAIKGGWAGYNGGSAAPR</sequence>
<feature type="region of interest" description="Disordered" evidence="1">
    <location>
        <begin position="1"/>
        <end position="39"/>
    </location>
</feature>
<organism evidence="2 3">
    <name type="scientific">Apiospora marii</name>
    <dbReference type="NCBI Taxonomy" id="335849"/>
    <lineage>
        <taxon>Eukaryota</taxon>
        <taxon>Fungi</taxon>
        <taxon>Dikarya</taxon>
        <taxon>Ascomycota</taxon>
        <taxon>Pezizomycotina</taxon>
        <taxon>Sordariomycetes</taxon>
        <taxon>Xylariomycetidae</taxon>
        <taxon>Amphisphaeriales</taxon>
        <taxon>Apiosporaceae</taxon>
        <taxon>Apiospora</taxon>
    </lineage>
</organism>
<evidence type="ECO:0000313" key="3">
    <source>
        <dbReference type="Proteomes" id="UP001396898"/>
    </source>
</evidence>